<dbReference type="InterPro" id="IPR007729">
    <property type="entry name" value="DGOK"/>
</dbReference>
<gene>
    <name evidence="1" type="ORF">HAT86_02155</name>
</gene>
<dbReference type="Proteomes" id="UP000639775">
    <property type="component" value="Unassembled WGS sequence"/>
</dbReference>
<dbReference type="InterPro" id="IPR042257">
    <property type="entry name" value="DGOK_C"/>
</dbReference>
<keyword evidence="2" id="KW-1185">Reference proteome</keyword>
<sequence length="242" mass="25068">MTKWILMGRDGTGVVAYAMQGPTLIRSAHGPDEAGALAHLAFDAARTIHVGDGAPDTLPCTILPESCTRLPALTQTNPPDVIGAWVRVWIAGALANRSNWDGVICVTQGDVRHWIHVSAGEAVSCQSTLTPQLTTALEGITPPDANAVADSLSRPERLAAHLRAAQVTGNCPAITGHLIGAELAAARPYWLGQQVILVAPEGDASGIASALSDQGVPVETHAPEHLLPAGLSKLAAAFNLTS</sequence>
<dbReference type="AlphaFoldDB" id="A0A967BBZ7"/>
<name>A0A967BBZ7_9RHOB</name>
<proteinExistence type="predicted"/>
<comment type="caution">
    <text evidence="1">The sequence shown here is derived from an EMBL/GenBank/DDBJ whole genome shotgun (WGS) entry which is preliminary data.</text>
</comment>
<organism evidence="1 2">
    <name type="scientific">Roseovarius gahaiensis</name>
    <dbReference type="NCBI Taxonomy" id="2716691"/>
    <lineage>
        <taxon>Bacteria</taxon>
        <taxon>Pseudomonadati</taxon>
        <taxon>Pseudomonadota</taxon>
        <taxon>Alphaproteobacteria</taxon>
        <taxon>Rhodobacterales</taxon>
        <taxon>Roseobacteraceae</taxon>
        <taxon>Roseovarius</taxon>
    </lineage>
</organism>
<dbReference type="RefSeq" id="WP_167192938.1">
    <property type="nucleotide sequence ID" value="NZ_JAAORB010000002.1"/>
</dbReference>
<evidence type="ECO:0000313" key="2">
    <source>
        <dbReference type="Proteomes" id="UP000639775"/>
    </source>
</evidence>
<accession>A0A967BBZ7</accession>
<reference evidence="1" key="1">
    <citation type="submission" date="2020-03" db="EMBL/GenBank/DDBJ databases">
        <title>Roseovarius gahaiensis sp. nov., isolated from Gahai Saline Lake, China.</title>
        <authorList>
            <person name="Sun X."/>
        </authorList>
    </citation>
    <scope>NUCLEOTIDE SEQUENCE</scope>
    <source>
        <strain evidence="1">GH877</strain>
    </source>
</reference>
<dbReference type="GO" id="GO:0034194">
    <property type="term" value="P:D-galactonate catabolic process"/>
    <property type="evidence" value="ECO:0007669"/>
    <property type="project" value="InterPro"/>
</dbReference>
<dbReference type="GO" id="GO:0008671">
    <property type="term" value="F:2-dehydro-3-deoxygalactonokinase activity"/>
    <property type="evidence" value="ECO:0007669"/>
    <property type="project" value="InterPro"/>
</dbReference>
<dbReference type="Gene3D" id="3.30.420.310">
    <property type="entry name" value="2-keto-3-deoxy-galactonokinase, C-terminal domain"/>
    <property type="match status" value="1"/>
</dbReference>
<dbReference type="EMBL" id="JAAORB010000002">
    <property type="protein sequence ID" value="NHQ73266.1"/>
    <property type="molecule type" value="Genomic_DNA"/>
</dbReference>
<dbReference type="Pfam" id="PF05035">
    <property type="entry name" value="DGOK"/>
    <property type="match status" value="1"/>
</dbReference>
<protein>
    <submittedName>
        <fullName evidence="1">2-dehydro-3-deoxygalactonokinase</fullName>
    </submittedName>
</protein>
<evidence type="ECO:0000313" key="1">
    <source>
        <dbReference type="EMBL" id="NHQ73266.1"/>
    </source>
</evidence>